<evidence type="ECO:0000313" key="1">
    <source>
        <dbReference type="EMBL" id="MDF2257287.1"/>
    </source>
</evidence>
<evidence type="ECO:0008006" key="3">
    <source>
        <dbReference type="Google" id="ProtNLM"/>
    </source>
</evidence>
<protein>
    <recommendedName>
        <fullName evidence="3">TetR family transcriptional regulator</fullName>
    </recommendedName>
</protein>
<dbReference type="RefSeq" id="WP_275815084.1">
    <property type="nucleotide sequence ID" value="NZ_BAAANM010000016.1"/>
</dbReference>
<reference evidence="1 2" key="1">
    <citation type="submission" date="2023-03" db="EMBL/GenBank/DDBJ databases">
        <title>Draft genome sequence of type strain Streptomyces ferralitis JCM 14344.</title>
        <authorList>
            <person name="Klaysubun C."/>
            <person name="Duangmal K."/>
        </authorList>
    </citation>
    <scope>NUCLEOTIDE SEQUENCE [LARGE SCALE GENOMIC DNA]</scope>
    <source>
        <strain evidence="1 2">JCM 14344</strain>
    </source>
</reference>
<sequence length="82" mass="8491">MSGSPVLLARVREIVDELADTLAAPLAENHVATGDAQLIAALAVAAHRTVFVTGARRILAGETAAEIVDDHVARLNAAFHAP</sequence>
<proteinExistence type="predicted"/>
<dbReference type="EMBL" id="JARHTQ010000009">
    <property type="protein sequence ID" value="MDF2257287.1"/>
    <property type="molecule type" value="Genomic_DNA"/>
</dbReference>
<name>A0ABT5Z0C6_9ACTN</name>
<keyword evidence="2" id="KW-1185">Reference proteome</keyword>
<accession>A0ABT5Z0C6</accession>
<organism evidence="1 2">
    <name type="scientific">Streptantibioticus ferralitis</name>
    <dbReference type="NCBI Taxonomy" id="236510"/>
    <lineage>
        <taxon>Bacteria</taxon>
        <taxon>Bacillati</taxon>
        <taxon>Actinomycetota</taxon>
        <taxon>Actinomycetes</taxon>
        <taxon>Kitasatosporales</taxon>
        <taxon>Streptomycetaceae</taxon>
        <taxon>Streptantibioticus</taxon>
    </lineage>
</organism>
<comment type="caution">
    <text evidence="1">The sequence shown here is derived from an EMBL/GenBank/DDBJ whole genome shotgun (WGS) entry which is preliminary data.</text>
</comment>
<evidence type="ECO:0000313" key="2">
    <source>
        <dbReference type="Proteomes" id="UP001220022"/>
    </source>
</evidence>
<gene>
    <name evidence="1" type="ORF">P2L57_16575</name>
</gene>
<dbReference type="Proteomes" id="UP001220022">
    <property type="component" value="Unassembled WGS sequence"/>
</dbReference>